<evidence type="ECO:0000256" key="7">
    <source>
        <dbReference type="SAM" id="MobiDB-lite"/>
    </source>
</evidence>
<reference evidence="8 9" key="1">
    <citation type="journal article" date="2018" name="Gigascience">
        <title>Genomes of trombidid mites reveal novel predicted allergens and laterally-transferred genes associated with secondary metabolism.</title>
        <authorList>
            <person name="Dong X."/>
            <person name="Chaisiri K."/>
            <person name="Xia D."/>
            <person name="Armstrong S.D."/>
            <person name="Fang Y."/>
            <person name="Donnelly M.J."/>
            <person name="Kadowaki T."/>
            <person name="McGarry J.W."/>
            <person name="Darby A.C."/>
            <person name="Makepeace B.L."/>
        </authorList>
    </citation>
    <scope>NUCLEOTIDE SEQUENCE [LARGE SCALE GENOMIC DNA]</scope>
    <source>
        <strain evidence="8">UoL-UT</strain>
    </source>
</reference>
<protein>
    <recommendedName>
        <fullName evidence="3">tRNA (adenine(58)-N(1))-methyltransferase non-catalytic subunit TRM6</fullName>
    </recommendedName>
    <alternativeName>
        <fullName evidence="6">tRNA(m1A58)-methyltransferase subunit TRM6</fullName>
    </alternativeName>
</protein>
<keyword evidence="8" id="KW-0808">Transferase</keyword>
<dbReference type="PANTHER" id="PTHR12945:SF0">
    <property type="entry name" value="TRNA (ADENINE(58)-N(1))-METHYLTRANSFERASE NON-CATALYTIC SUBUNIT TRM6"/>
    <property type="match status" value="1"/>
</dbReference>
<dbReference type="PANTHER" id="PTHR12945">
    <property type="entry name" value="TRANSLATION INITIATION FACTOR EIF3-RELATED"/>
    <property type="match status" value="1"/>
</dbReference>
<dbReference type="GO" id="GO:0030488">
    <property type="term" value="P:tRNA methylation"/>
    <property type="evidence" value="ECO:0007669"/>
    <property type="project" value="InterPro"/>
</dbReference>
<sequence length="393" mass="44396">MVKIGNRTVNVRPLIGSPFGSIFAIDKNTLKPTDLTDEQLKELFATKGIEGGDSDEMKDNRFIVDDGKSQKLSKDDIETLKEEGLSGKEIIETLVENSSSFKSRTQFSQEKYLKKKHLKYSNFVRVYEPNPALLMEMYYAQNPFKTNYLRIDTLSQMLAHCNVQSGSKYMVVDTGMGIVTAAVVERLVGNGDLVSAGLFPGVCVQVIAEQGPVTTWRQSVDALNLSPQALESCLCSLQINKVRSILHDNEKQIMEDKNDESDTKEGVCESKRQKLDEKSERKAKRMREEEIARNIMREKSMDGLLIVTRQHDPKNLMNLLIQFLAPSRPLAIFCCFMEPLVQCYQSLKDKAVFARISETWLRRFQVLPGRTRPDVNMSSSGGYLLTAIKVNSD</sequence>
<evidence type="ECO:0000256" key="3">
    <source>
        <dbReference type="ARBA" id="ARBA00021704"/>
    </source>
</evidence>
<keyword evidence="9" id="KW-1185">Reference proteome</keyword>
<proteinExistence type="inferred from homology"/>
<evidence type="ECO:0000256" key="2">
    <source>
        <dbReference type="ARBA" id="ARBA00008320"/>
    </source>
</evidence>
<evidence type="ECO:0000313" key="9">
    <source>
        <dbReference type="Proteomes" id="UP000288716"/>
    </source>
</evidence>
<evidence type="ECO:0000256" key="1">
    <source>
        <dbReference type="ARBA" id="ARBA00004123"/>
    </source>
</evidence>
<dbReference type="OrthoDB" id="10254665at2759"/>
<comment type="caution">
    <text evidence="8">The sequence shown here is derived from an EMBL/GenBank/DDBJ whole genome shotgun (WGS) entry which is preliminary data.</text>
</comment>
<dbReference type="Gene3D" id="3.40.50.150">
    <property type="entry name" value="Vaccinia Virus protein VP39"/>
    <property type="match status" value="1"/>
</dbReference>
<comment type="subcellular location">
    <subcellularLocation>
        <location evidence="1">Nucleus</location>
    </subcellularLocation>
</comment>
<dbReference type="InterPro" id="IPR017423">
    <property type="entry name" value="TRM6"/>
</dbReference>
<dbReference type="GO" id="GO:0008168">
    <property type="term" value="F:methyltransferase activity"/>
    <property type="evidence" value="ECO:0007669"/>
    <property type="project" value="UniProtKB-KW"/>
</dbReference>
<evidence type="ECO:0000256" key="5">
    <source>
        <dbReference type="ARBA" id="ARBA00023242"/>
    </source>
</evidence>
<keyword evidence="5" id="KW-0539">Nucleus</keyword>
<dbReference type="EMBL" id="NCKV01000429">
    <property type="protein sequence ID" value="RWS30652.1"/>
    <property type="molecule type" value="Genomic_DNA"/>
</dbReference>
<keyword evidence="4" id="KW-0819">tRNA processing</keyword>
<dbReference type="GO" id="GO:0031515">
    <property type="term" value="C:tRNA (m1A) methyltransferase complex"/>
    <property type="evidence" value="ECO:0007669"/>
    <property type="project" value="InterPro"/>
</dbReference>
<accession>A0A443ST46</accession>
<dbReference type="VEuPathDB" id="VectorBase:LDEU001387"/>
<evidence type="ECO:0000313" key="8">
    <source>
        <dbReference type="EMBL" id="RWS30652.1"/>
    </source>
</evidence>
<evidence type="ECO:0000256" key="4">
    <source>
        <dbReference type="ARBA" id="ARBA00022694"/>
    </source>
</evidence>
<evidence type="ECO:0000256" key="6">
    <source>
        <dbReference type="ARBA" id="ARBA00032319"/>
    </source>
</evidence>
<keyword evidence="8" id="KW-0489">Methyltransferase</keyword>
<comment type="similarity">
    <text evidence="2">Belongs to the TRM6/GCD10 family.</text>
</comment>
<dbReference type="InterPro" id="IPR029063">
    <property type="entry name" value="SAM-dependent_MTases_sf"/>
</dbReference>
<dbReference type="STRING" id="299467.A0A443ST46"/>
<dbReference type="Pfam" id="PF04189">
    <property type="entry name" value="Gcd10p"/>
    <property type="match status" value="1"/>
</dbReference>
<dbReference type="GO" id="GO:0005634">
    <property type="term" value="C:nucleus"/>
    <property type="evidence" value="ECO:0007669"/>
    <property type="project" value="UniProtKB-SubCell"/>
</dbReference>
<organism evidence="8 9">
    <name type="scientific">Leptotrombidium deliense</name>
    <dbReference type="NCBI Taxonomy" id="299467"/>
    <lineage>
        <taxon>Eukaryota</taxon>
        <taxon>Metazoa</taxon>
        <taxon>Ecdysozoa</taxon>
        <taxon>Arthropoda</taxon>
        <taxon>Chelicerata</taxon>
        <taxon>Arachnida</taxon>
        <taxon>Acari</taxon>
        <taxon>Acariformes</taxon>
        <taxon>Trombidiformes</taxon>
        <taxon>Prostigmata</taxon>
        <taxon>Anystina</taxon>
        <taxon>Parasitengona</taxon>
        <taxon>Trombiculoidea</taxon>
        <taxon>Trombiculidae</taxon>
        <taxon>Leptotrombidium</taxon>
    </lineage>
</organism>
<dbReference type="AlphaFoldDB" id="A0A443ST46"/>
<feature type="region of interest" description="Disordered" evidence="7">
    <location>
        <begin position="253"/>
        <end position="284"/>
    </location>
</feature>
<gene>
    <name evidence="8" type="ORF">B4U80_07033</name>
</gene>
<dbReference type="Proteomes" id="UP000288716">
    <property type="component" value="Unassembled WGS sequence"/>
</dbReference>
<name>A0A443ST46_9ACAR</name>